<evidence type="ECO:0000256" key="2">
    <source>
        <dbReference type="SAM" id="Phobius"/>
    </source>
</evidence>
<protein>
    <submittedName>
        <fullName evidence="3">134_t:CDS:1</fullName>
    </submittedName>
</protein>
<dbReference type="EMBL" id="CAJVPL010003156">
    <property type="protein sequence ID" value="CAG8627326.1"/>
    <property type="molecule type" value="Genomic_DNA"/>
</dbReference>
<comment type="caution">
    <text evidence="3">The sequence shown here is derived from an EMBL/GenBank/DDBJ whole genome shotgun (WGS) entry which is preliminary data.</text>
</comment>
<dbReference type="Proteomes" id="UP000789831">
    <property type="component" value="Unassembled WGS sequence"/>
</dbReference>
<accession>A0A9N9D986</accession>
<dbReference type="OrthoDB" id="2442234at2759"/>
<evidence type="ECO:0000256" key="1">
    <source>
        <dbReference type="SAM" id="MobiDB-lite"/>
    </source>
</evidence>
<evidence type="ECO:0000313" key="3">
    <source>
        <dbReference type="EMBL" id="CAG8627326.1"/>
    </source>
</evidence>
<keyword evidence="4" id="KW-1185">Reference proteome</keyword>
<proteinExistence type="predicted"/>
<gene>
    <name evidence="3" type="ORF">AGERDE_LOCUS10354</name>
</gene>
<feature type="region of interest" description="Disordered" evidence="1">
    <location>
        <begin position="207"/>
        <end position="229"/>
    </location>
</feature>
<feature type="compositionally biased region" description="Basic and acidic residues" evidence="1">
    <location>
        <begin position="214"/>
        <end position="223"/>
    </location>
</feature>
<feature type="transmembrane region" description="Helical" evidence="2">
    <location>
        <begin position="77"/>
        <end position="95"/>
    </location>
</feature>
<sequence>MSRQKKKPYGFDGKYMFSETDATFYIYSPMLTKFLAFKSYFAWASEHDVDPSLSEFIRLNVDFVARSSEKNDSGARTSFVLTASLSFVLALVMVLEAPVVEDKPNWSYVTEKMHKIQISESRREKTYIMYSNENEHVGNELLEDQEKSELDTSNSADAKTTRISRLTKRLLDVAKESPPKRLAKQVVKDDSNDPFIISGTLDELVVSGTSDGNDSDKSYHPSSDEPDDDTFVEIKKRINYTYDWFTGPGIKKSSLSEGAKKWVIDTLDVSSLLLEYRDMSVQRASENKIQEVAEILSLNHIFLFEQNVTIGVSSMIIKHYFRYYQK</sequence>
<evidence type="ECO:0000313" key="4">
    <source>
        <dbReference type="Proteomes" id="UP000789831"/>
    </source>
</evidence>
<keyword evidence="2" id="KW-1133">Transmembrane helix</keyword>
<dbReference type="AlphaFoldDB" id="A0A9N9D986"/>
<keyword evidence="2" id="KW-0472">Membrane</keyword>
<reference evidence="3" key="1">
    <citation type="submission" date="2021-06" db="EMBL/GenBank/DDBJ databases">
        <authorList>
            <person name="Kallberg Y."/>
            <person name="Tangrot J."/>
            <person name="Rosling A."/>
        </authorList>
    </citation>
    <scope>NUCLEOTIDE SEQUENCE</scope>
    <source>
        <strain evidence="3">MT106</strain>
    </source>
</reference>
<organism evidence="3 4">
    <name type="scientific">Ambispora gerdemannii</name>
    <dbReference type="NCBI Taxonomy" id="144530"/>
    <lineage>
        <taxon>Eukaryota</taxon>
        <taxon>Fungi</taxon>
        <taxon>Fungi incertae sedis</taxon>
        <taxon>Mucoromycota</taxon>
        <taxon>Glomeromycotina</taxon>
        <taxon>Glomeromycetes</taxon>
        <taxon>Archaeosporales</taxon>
        <taxon>Ambisporaceae</taxon>
        <taxon>Ambispora</taxon>
    </lineage>
</organism>
<keyword evidence="2" id="KW-0812">Transmembrane</keyword>
<name>A0A9N9D986_9GLOM</name>